<evidence type="ECO:0008006" key="4">
    <source>
        <dbReference type="Google" id="ProtNLM"/>
    </source>
</evidence>
<organism evidence="2 3">
    <name type="scientific">Bifidobacterium longum subsp. longum</name>
    <dbReference type="NCBI Taxonomy" id="1679"/>
    <lineage>
        <taxon>Bacteria</taxon>
        <taxon>Bacillati</taxon>
        <taxon>Actinomycetota</taxon>
        <taxon>Actinomycetes</taxon>
        <taxon>Bifidobacteriales</taxon>
        <taxon>Bifidobacteriaceae</taxon>
        <taxon>Bifidobacterium</taxon>
    </lineage>
</organism>
<protein>
    <recommendedName>
        <fullName evidence="4">Tight junction protein ZO-3</fullName>
    </recommendedName>
</protein>
<keyword evidence="1" id="KW-1133">Transmembrane helix</keyword>
<evidence type="ECO:0000313" key="2">
    <source>
        <dbReference type="EMBL" id="TCF58254.1"/>
    </source>
</evidence>
<sequence length="154" mass="16985">MSLDYENWRGRVRVTRLLPHVWLVRCHSNPNAHHEADKATRIIIAATERTAVRDGIETLSEIYRSQTMQRRSSWTVESTIGLVFIIVGSVSVAMVLAVIGLTAYAVTTPAPEQTIIQQVETTGDVKRLCLEAKTGEHIDAMSCELIDPASGGVK</sequence>
<dbReference type="AlphaFoldDB" id="A0A4R0V5Y4"/>
<proteinExistence type="predicted"/>
<dbReference type="EMBL" id="SHTC01000015">
    <property type="protein sequence ID" value="TCF58254.1"/>
    <property type="molecule type" value="Genomic_DNA"/>
</dbReference>
<keyword evidence="1" id="KW-0812">Transmembrane</keyword>
<feature type="transmembrane region" description="Helical" evidence="1">
    <location>
        <begin position="80"/>
        <end position="106"/>
    </location>
</feature>
<keyword evidence="1" id="KW-0472">Membrane</keyword>
<name>A0A4R0V5Y4_BIFLL</name>
<evidence type="ECO:0000313" key="3">
    <source>
        <dbReference type="Proteomes" id="UP000292478"/>
    </source>
</evidence>
<accession>A0A4R0V5Y4</accession>
<comment type="caution">
    <text evidence="2">The sequence shown here is derived from an EMBL/GenBank/DDBJ whole genome shotgun (WGS) entry which is preliminary data.</text>
</comment>
<dbReference type="Proteomes" id="UP000292478">
    <property type="component" value="Unassembled WGS sequence"/>
</dbReference>
<evidence type="ECO:0000256" key="1">
    <source>
        <dbReference type="SAM" id="Phobius"/>
    </source>
</evidence>
<reference evidence="2 3" key="1">
    <citation type="journal article" date="2018" name="Sci. Rep.">
        <title>Genomic diversity and distribution of Bifidobacterium longum subsp. longum across the human lifespan.</title>
        <authorList>
            <person name="Odamaki T."/>
            <person name="Bottacini F."/>
            <person name="Kato K."/>
            <person name="Mitsuyama E."/>
            <person name="Yoshida K."/>
            <person name="Horigome A."/>
            <person name="Xiao J.Z."/>
            <person name="van Sinderen D."/>
        </authorList>
    </citation>
    <scope>NUCLEOTIDE SEQUENCE [LARGE SCALE GENOMIC DNA]</scope>
    <source>
        <strain evidence="2 3">MCC10113</strain>
    </source>
</reference>
<dbReference type="RefSeq" id="WP_242668533.1">
    <property type="nucleotide sequence ID" value="NZ_SHPU01000029.1"/>
</dbReference>
<gene>
    <name evidence="2" type="ORF">MCC10113_1063</name>
</gene>